<keyword evidence="4" id="KW-0175">Coiled coil</keyword>
<dbReference type="SMART" id="SM00028">
    <property type="entry name" value="TPR"/>
    <property type="match status" value="5"/>
</dbReference>
<dbReference type="PROSITE" id="PS50005">
    <property type="entry name" value="TPR"/>
    <property type="match status" value="1"/>
</dbReference>
<feature type="coiled-coil region" evidence="4">
    <location>
        <begin position="583"/>
        <end position="617"/>
    </location>
</feature>
<dbReference type="Pfam" id="PF07719">
    <property type="entry name" value="TPR_2"/>
    <property type="match status" value="1"/>
</dbReference>
<dbReference type="SUPFAM" id="SSF48452">
    <property type="entry name" value="TPR-like"/>
    <property type="match status" value="2"/>
</dbReference>
<gene>
    <name evidence="5" type="primary">NAA16</name>
    <name evidence="5" type="ORF">BGZ97_006736</name>
</gene>
<sequence length="671" mass="77996">MRELPQKEANLFKQILKCYENKQYKKGFKGAEQILKKFPEHGETLALKGLFLNHLDKKEEAYEFVKKGLRHDLRSHVCWHVFGLLYRSDKNYEEALKCYSQALKIDKENLQILRDYSLLQVQTRNYEGFAETRHILLELRPQNRQFWIGLAIAYHMMGKPDLGIKVLTTYEETLKDIPSKPDYEHSEMLLYHNSMLEETGDIQAALDHLDTIEKHVCDRNALQEKRAKYFLALGRQEDAEKAYRVLVARNPDNFAYFDGLRKSIGLGHDNLSAEEEAKLLDLFKELQKEYPRSNAAKRLPLRFATGDAFVKVADEYMRNNLRKGVPSLFVNMKTLYTNKEKAQAVEKLALGYLAALDKTKGFDNSGSTVEPPTALLWTLYFVAQHYDFKRQSNEALSHINRAIEHTPTLVELYMTKGRILKHAGDYIQAMDVLNEARELDLQDRFINSKCSKYMLRADKMAEAEKTVVMFARADISDPLNDLVDMQAMWFILEAGESHLRQNQLGRALKRFHQLFADFTEDQFDFHMYCLRKMTLRAYISLLKLEDQLRSHQYFVRAAQNAVQCYITLFDKPEGADSEEMEGMTEAEKKKFRNKQRKAELKAQKEAEEKKAQAVQEIAKKGGKVDEDPEGLKYTKTEDPLGEALKFLKPLQELAADRIETHLMGFELYLRK</sequence>
<proteinExistence type="predicted"/>
<evidence type="ECO:0000313" key="6">
    <source>
        <dbReference type="Proteomes" id="UP000823405"/>
    </source>
</evidence>
<dbReference type="InterPro" id="IPR021183">
    <property type="entry name" value="NatA_aux_su"/>
</dbReference>
<evidence type="ECO:0000256" key="1">
    <source>
        <dbReference type="ARBA" id="ARBA00022737"/>
    </source>
</evidence>
<comment type="caution">
    <text evidence="5">The sequence shown here is derived from an EMBL/GenBank/DDBJ whole genome shotgun (WGS) entry which is preliminary data.</text>
</comment>
<accession>A0A9P6UFJ9</accession>
<organism evidence="5 6">
    <name type="scientific">Linnemannia gamsii</name>
    <dbReference type="NCBI Taxonomy" id="64522"/>
    <lineage>
        <taxon>Eukaryota</taxon>
        <taxon>Fungi</taxon>
        <taxon>Fungi incertae sedis</taxon>
        <taxon>Mucoromycota</taxon>
        <taxon>Mortierellomycotina</taxon>
        <taxon>Mortierellomycetes</taxon>
        <taxon>Mortierellales</taxon>
        <taxon>Mortierellaceae</taxon>
        <taxon>Linnemannia</taxon>
    </lineage>
</organism>
<dbReference type="InterPro" id="IPR013105">
    <property type="entry name" value="TPR_2"/>
</dbReference>
<dbReference type="Gene3D" id="1.25.40.1040">
    <property type="match status" value="1"/>
</dbReference>
<dbReference type="Gene3D" id="1.25.40.1010">
    <property type="match status" value="1"/>
</dbReference>
<dbReference type="PANTHER" id="PTHR22767">
    <property type="entry name" value="N-TERMINAL ACETYLTRANSFERASE-RELATED"/>
    <property type="match status" value="1"/>
</dbReference>
<dbReference type="PIRSF" id="PIRSF000422">
    <property type="entry name" value="N-terminal-AcTrfase-A_aux_su"/>
    <property type="match status" value="1"/>
</dbReference>
<feature type="repeat" description="TPR" evidence="3">
    <location>
        <begin position="76"/>
        <end position="109"/>
    </location>
</feature>
<evidence type="ECO:0000256" key="3">
    <source>
        <dbReference type="PROSITE-ProRule" id="PRU00339"/>
    </source>
</evidence>
<keyword evidence="2 3" id="KW-0802">TPR repeat</keyword>
<evidence type="ECO:0000256" key="2">
    <source>
        <dbReference type="ARBA" id="ARBA00022803"/>
    </source>
</evidence>
<keyword evidence="1" id="KW-0677">Repeat</keyword>
<dbReference type="Pfam" id="PF12569">
    <property type="entry name" value="NatA_aux_su"/>
    <property type="match status" value="1"/>
</dbReference>
<protein>
    <submittedName>
        <fullName evidence="5">N-alpha-acetyltransferase 16, NatA auxiliary subunit</fullName>
    </submittedName>
</protein>
<dbReference type="PANTHER" id="PTHR22767:SF2">
    <property type="entry name" value="N(ALPHA)-ACETYLTRANSFERASE 15_16, ISOFORM A"/>
    <property type="match status" value="1"/>
</dbReference>
<dbReference type="InterPro" id="IPR011990">
    <property type="entry name" value="TPR-like_helical_dom_sf"/>
</dbReference>
<keyword evidence="6" id="KW-1185">Reference proteome</keyword>
<dbReference type="AlphaFoldDB" id="A0A9P6UFJ9"/>
<evidence type="ECO:0000256" key="4">
    <source>
        <dbReference type="SAM" id="Coils"/>
    </source>
</evidence>
<reference evidence="5" key="1">
    <citation type="journal article" date="2020" name="Fungal Divers.">
        <title>Resolving the Mortierellaceae phylogeny through synthesis of multi-gene phylogenetics and phylogenomics.</title>
        <authorList>
            <person name="Vandepol N."/>
            <person name="Liber J."/>
            <person name="Desiro A."/>
            <person name="Na H."/>
            <person name="Kennedy M."/>
            <person name="Barry K."/>
            <person name="Grigoriev I.V."/>
            <person name="Miller A.N."/>
            <person name="O'Donnell K."/>
            <person name="Stajich J.E."/>
            <person name="Bonito G."/>
        </authorList>
    </citation>
    <scope>NUCLEOTIDE SEQUENCE</scope>
    <source>
        <strain evidence="5">NVP60</strain>
    </source>
</reference>
<name>A0A9P6UFJ9_9FUNG</name>
<dbReference type="EMBL" id="JAAAIN010002995">
    <property type="protein sequence ID" value="KAG0288532.1"/>
    <property type="molecule type" value="Genomic_DNA"/>
</dbReference>
<dbReference type="OrthoDB" id="10263032at2759"/>
<feature type="non-terminal residue" evidence="5">
    <location>
        <position position="671"/>
    </location>
</feature>
<evidence type="ECO:0000313" key="5">
    <source>
        <dbReference type="EMBL" id="KAG0288532.1"/>
    </source>
</evidence>
<dbReference type="GO" id="GO:0031415">
    <property type="term" value="C:NatA complex"/>
    <property type="evidence" value="ECO:0007669"/>
    <property type="project" value="TreeGrafter"/>
</dbReference>
<dbReference type="InterPro" id="IPR019734">
    <property type="entry name" value="TPR_rpt"/>
</dbReference>
<dbReference type="Proteomes" id="UP000823405">
    <property type="component" value="Unassembled WGS sequence"/>
</dbReference>
<dbReference type="FunFam" id="1.25.40.1040:FF:000003">
    <property type="entry name" value="N-terminal acetyltransferase A, auxiliary subunit"/>
    <property type="match status" value="1"/>
</dbReference>